<comment type="subcellular location">
    <subcellularLocation>
        <location evidence="1 12">Endoplasmic reticulum membrane</location>
        <topology evidence="1 12">Multi-pass membrane protein</topology>
    </subcellularLocation>
</comment>
<dbReference type="PANTHER" id="PTHR12468:SF2">
    <property type="entry name" value="GPI MANNOSYLTRANSFERASE 2"/>
    <property type="match status" value="1"/>
</dbReference>
<evidence type="ECO:0000256" key="4">
    <source>
        <dbReference type="ARBA" id="ARBA00013795"/>
    </source>
</evidence>
<evidence type="ECO:0000256" key="3">
    <source>
        <dbReference type="ARBA" id="ARBA00008698"/>
    </source>
</evidence>
<evidence type="ECO:0000256" key="12">
    <source>
        <dbReference type="RuleBase" id="RU363112"/>
    </source>
</evidence>
<keyword evidence="7 12" id="KW-0808">Transferase</keyword>
<dbReference type="GO" id="GO:0031501">
    <property type="term" value="C:mannosyltransferase complex"/>
    <property type="evidence" value="ECO:0007669"/>
    <property type="project" value="TreeGrafter"/>
</dbReference>
<keyword evidence="11 12" id="KW-0472">Membrane</keyword>
<evidence type="ECO:0000256" key="13">
    <source>
        <dbReference type="SAM" id="SignalP"/>
    </source>
</evidence>
<dbReference type="Proteomes" id="UP000285146">
    <property type="component" value="Unassembled WGS sequence"/>
</dbReference>
<evidence type="ECO:0000313" key="14">
    <source>
        <dbReference type="EMBL" id="ROV96598.1"/>
    </source>
</evidence>
<dbReference type="InterPro" id="IPR007315">
    <property type="entry name" value="PIG-V/Gpi18"/>
</dbReference>
<comment type="caution">
    <text evidence="12">Lacks conserved residue(s) required for the propagation of feature annotation.</text>
</comment>
<feature type="transmembrane region" description="Helical" evidence="12">
    <location>
        <begin position="418"/>
        <end position="437"/>
    </location>
</feature>
<reference evidence="14 15" key="1">
    <citation type="submission" date="2015-09" db="EMBL/GenBank/DDBJ databases">
        <title>Host preference determinants of Valsa canker pathogens revealed by comparative genomics.</title>
        <authorList>
            <person name="Yin Z."/>
            <person name="Huang L."/>
        </authorList>
    </citation>
    <scope>NUCLEOTIDE SEQUENCE [LARGE SCALE GENOMIC DNA]</scope>
    <source>
        <strain evidence="14 15">SXYLt</strain>
    </source>
</reference>
<dbReference type="Pfam" id="PF04188">
    <property type="entry name" value="Mannosyl_trans2"/>
    <property type="match status" value="1"/>
</dbReference>
<evidence type="ECO:0000256" key="10">
    <source>
        <dbReference type="ARBA" id="ARBA00022989"/>
    </source>
</evidence>
<evidence type="ECO:0000256" key="11">
    <source>
        <dbReference type="ARBA" id="ARBA00023136"/>
    </source>
</evidence>
<dbReference type="STRING" id="1230097.A0A423VZU3"/>
<dbReference type="GO" id="GO:0004376">
    <property type="term" value="F:GPI mannosyltransferase activity"/>
    <property type="evidence" value="ECO:0007669"/>
    <property type="project" value="InterPro"/>
</dbReference>
<evidence type="ECO:0000256" key="7">
    <source>
        <dbReference type="ARBA" id="ARBA00022679"/>
    </source>
</evidence>
<gene>
    <name evidence="14" type="ORF">VPNG_08999</name>
</gene>
<dbReference type="EC" id="2.4.1.-" evidence="12"/>
<protein>
    <recommendedName>
        <fullName evidence="4 12">GPI mannosyltransferase 2</fullName>
        <ecNumber evidence="12">2.4.1.-</ecNumber>
    </recommendedName>
</protein>
<keyword evidence="15" id="KW-1185">Reference proteome</keyword>
<evidence type="ECO:0000256" key="2">
    <source>
        <dbReference type="ARBA" id="ARBA00004687"/>
    </source>
</evidence>
<feature type="signal peptide" evidence="13">
    <location>
        <begin position="1"/>
        <end position="34"/>
    </location>
</feature>
<feature type="chain" id="PRO_5018996915" description="GPI mannosyltransferase 2" evidence="13">
    <location>
        <begin position="35"/>
        <end position="440"/>
    </location>
</feature>
<dbReference type="EMBL" id="LKEB01000067">
    <property type="protein sequence ID" value="ROV96598.1"/>
    <property type="molecule type" value="Genomic_DNA"/>
</dbReference>
<feature type="transmembrane region" description="Helical" evidence="12">
    <location>
        <begin position="313"/>
        <end position="332"/>
    </location>
</feature>
<keyword evidence="13" id="KW-0732">Signal</keyword>
<feature type="transmembrane region" description="Helical" evidence="12">
    <location>
        <begin position="251"/>
        <end position="276"/>
    </location>
</feature>
<feature type="transmembrane region" description="Helical" evidence="12">
    <location>
        <begin position="147"/>
        <end position="166"/>
    </location>
</feature>
<dbReference type="GO" id="GO:0006506">
    <property type="term" value="P:GPI anchor biosynthetic process"/>
    <property type="evidence" value="ECO:0007669"/>
    <property type="project" value="UniProtKB-UniPathway"/>
</dbReference>
<sequence>MSPMSAAVRPGHPYAALATVFAAWKVFLLAIAAGSQVGPAYDTSSNLLAPDAADGALGQGLVTRLTSWDAIYFVKSAQRGYLFEQEWAFSSALPSCISLINRALQALGASLTGAEPLIGVIFSNTCHLLSVLVLYRLGLQVWNNSRWALVAALLHVLSPAGLFLSAPYAESAFSLLSFSGWLLLVRSCAASSPTSRDALTLLAGATFGIATYFRTNGLLNGAPFAFDFLLNLYRLVEDLDQSRTPDYIRRLFALGISGVSVAAGSVVPQVLAYQVYCAGGSGSSGVRPWCSAFVPSIYNYVQRQYWNCGFLRYWTLSNTPLFLLAAPMLFVMGKSGKDIFLQASKLPQTKLTGPNIDGQRLQLVVRSMAFAQASLVVLTFTSYHVQIITRLSSGYPAWYWWLAACLKNTKTSGMGSGLVVFLVMYASIQAVLFASFLPPA</sequence>
<dbReference type="GO" id="GO:0005789">
    <property type="term" value="C:endoplasmic reticulum membrane"/>
    <property type="evidence" value="ECO:0007669"/>
    <property type="project" value="UniProtKB-SubCell"/>
</dbReference>
<dbReference type="InParanoid" id="A0A423VZU3"/>
<feature type="transmembrane region" description="Helical" evidence="12">
    <location>
        <begin position="117"/>
        <end position="135"/>
    </location>
</feature>
<accession>A0A423VZU3</accession>
<keyword evidence="5 12" id="KW-0337">GPI-anchor biosynthesis</keyword>
<keyword evidence="8 12" id="KW-0812">Transmembrane</keyword>
<keyword evidence="10 12" id="KW-1133">Transmembrane helix</keyword>
<dbReference type="OrthoDB" id="10252502at2759"/>
<dbReference type="GO" id="GO:0000009">
    <property type="term" value="F:alpha-1,6-mannosyltransferase activity"/>
    <property type="evidence" value="ECO:0007669"/>
    <property type="project" value="InterPro"/>
</dbReference>
<evidence type="ECO:0000256" key="1">
    <source>
        <dbReference type="ARBA" id="ARBA00004477"/>
    </source>
</evidence>
<evidence type="ECO:0000313" key="15">
    <source>
        <dbReference type="Proteomes" id="UP000285146"/>
    </source>
</evidence>
<dbReference type="UniPathway" id="UPA00196"/>
<dbReference type="PANTHER" id="PTHR12468">
    <property type="entry name" value="GPI MANNOSYLTRANSFERASE 2"/>
    <property type="match status" value="1"/>
</dbReference>
<evidence type="ECO:0000256" key="9">
    <source>
        <dbReference type="ARBA" id="ARBA00022824"/>
    </source>
</evidence>
<proteinExistence type="inferred from homology"/>
<evidence type="ECO:0000256" key="5">
    <source>
        <dbReference type="ARBA" id="ARBA00022502"/>
    </source>
</evidence>
<comment type="pathway">
    <text evidence="2 12">Glycolipid biosynthesis; glycosylphosphatidylinositol-anchor biosynthesis.</text>
</comment>
<dbReference type="FunCoup" id="A0A423VZU3">
    <property type="interactions" value="276"/>
</dbReference>
<organism evidence="14 15">
    <name type="scientific">Cytospora leucostoma</name>
    <dbReference type="NCBI Taxonomy" id="1230097"/>
    <lineage>
        <taxon>Eukaryota</taxon>
        <taxon>Fungi</taxon>
        <taxon>Dikarya</taxon>
        <taxon>Ascomycota</taxon>
        <taxon>Pezizomycotina</taxon>
        <taxon>Sordariomycetes</taxon>
        <taxon>Sordariomycetidae</taxon>
        <taxon>Diaporthales</taxon>
        <taxon>Cytosporaceae</taxon>
        <taxon>Cytospora</taxon>
    </lineage>
</organism>
<comment type="similarity">
    <text evidence="3 12">Belongs to the PIGV family.</text>
</comment>
<evidence type="ECO:0000256" key="8">
    <source>
        <dbReference type="ARBA" id="ARBA00022692"/>
    </source>
</evidence>
<name>A0A423VZU3_9PEZI</name>
<evidence type="ECO:0000256" key="6">
    <source>
        <dbReference type="ARBA" id="ARBA00022676"/>
    </source>
</evidence>
<comment type="caution">
    <text evidence="14">The sequence shown here is derived from an EMBL/GenBank/DDBJ whole genome shotgun (WGS) entry which is preliminary data.</text>
</comment>
<keyword evidence="6 12" id="KW-0328">Glycosyltransferase</keyword>
<keyword evidence="9 12" id="KW-0256">Endoplasmic reticulum</keyword>
<dbReference type="AlphaFoldDB" id="A0A423VZU3"/>
<comment type="function">
    <text evidence="12">Mannosyltransferase involved in glycosylphosphatidylinositol-anchor biosynthesis.</text>
</comment>